<evidence type="ECO:0000313" key="1">
    <source>
        <dbReference type="EMBL" id="CAW95210.1"/>
    </source>
</evidence>
<sequence length="95" mass="10978">MATLIRDRQYNFRVNTEMMEEAKRILEAKNISVPDALNLFVERVVEEKDLPIKTAEQIRAESFLNELISELDEGYQDILAGRTKPANEVFSKYGL</sequence>
<accession>C0M8Z0</accession>
<dbReference type="HOGENOM" id="CLU_154558_9_0_9"/>
<dbReference type="InterPro" id="IPR007337">
    <property type="entry name" value="RelB/DinJ"/>
</dbReference>
<protein>
    <submittedName>
        <fullName evidence="1">Putative plasmid stabilisation system, antitoxin protein</fullName>
    </submittedName>
</protein>
<proteinExistence type="predicted"/>
<dbReference type="EMBL" id="FM204883">
    <property type="protein sequence ID" value="CAW95210.1"/>
    <property type="molecule type" value="Genomic_DNA"/>
</dbReference>
<reference evidence="1 2" key="1">
    <citation type="journal article" date="2009" name="PLoS Pathog.">
        <title>Genomic evidence for the evolution of Streptococcus equi: host restriction, increased virulence, and genetic exchange with human pathogens.</title>
        <authorList>
            <person name="Holden M.T.G."/>
            <person name="Heather Z."/>
            <person name="Paillot R."/>
            <person name="Steward K.F."/>
            <person name="Webb K."/>
            <person name="Ainslie F."/>
            <person name="Jourdan T."/>
            <person name="Bason N.C."/>
            <person name="Holroyd N.E."/>
            <person name="Mungall K."/>
            <person name="Quail M.A."/>
            <person name="Sanders M."/>
            <person name="Simmonds M."/>
            <person name="Willey D."/>
            <person name="Brooks K."/>
            <person name="Aanensen D.M."/>
            <person name="Spratt B.G."/>
            <person name="Jolley K.A."/>
            <person name="Maiden M.C.J."/>
            <person name="Kehoe M."/>
            <person name="Chanter N."/>
            <person name="Bentley S.D."/>
            <person name="Robinson C."/>
            <person name="Maskell D.J."/>
            <person name="Parkhill J."/>
            <person name="Waller A.S."/>
        </authorList>
    </citation>
    <scope>NUCLEOTIDE SEQUENCE [LARGE SCALE GENOMIC DNA]</scope>
    <source>
        <strain evidence="1 2">4047</strain>
    </source>
</reference>
<dbReference type="Proteomes" id="UP000001365">
    <property type="component" value="Chromosome"/>
</dbReference>
<dbReference type="GO" id="GO:0006355">
    <property type="term" value="P:regulation of DNA-templated transcription"/>
    <property type="evidence" value="ECO:0007669"/>
    <property type="project" value="InterPro"/>
</dbReference>
<gene>
    <name evidence="1" type="ordered locus">SEQ_1972</name>
</gene>
<dbReference type="Pfam" id="PF04221">
    <property type="entry name" value="RelB"/>
    <property type="match status" value="1"/>
</dbReference>
<dbReference type="InterPro" id="IPR013321">
    <property type="entry name" value="Arc_rbn_hlx_hlx"/>
</dbReference>
<dbReference type="KEGG" id="seu:SEQ_1972"/>
<dbReference type="Gene3D" id="1.10.1220.10">
    <property type="entry name" value="Met repressor-like"/>
    <property type="match status" value="1"/>
</dbReference>
<dbReference type="OrthoDB" id="9804867at2"/>
<evidence type="ECO:0000313" key="2">
    <source>
        <dbReference type="Proteomes" id="UP000001365"/>
    </source>
</evidence>
<dbReference type="AlphaFoldDB" id="C0M8Z0"/>
<dbReference type="RefSeq" id="WP_012680126.1">
    <property type="nucleotide sequence ID" value="NC_012471.1"/>
</dbReference>
<organism evidence="1 2">
    <name type="scientific">Streptococcus equi subsp. equi (strain 4047)</name>
    <dbReference type="NCBI Taxonomy" id="553482"/>
    <lineage>
        <taxon>Bacteria</taxon>
        <taxon>Bacillati</taxon>
        <taxon>Bacillota</taxon>
        <taxon>Bacilli</taxon>
        <taxon>Lactobacillales</taxon>
        <taxon>Streptococcaceae</taxon>
        <taxon>Streptococcus</taxon>
    </lineage>
</organism>
<name>C0M8Z0_STRE4</name>